<dbReference type="Pfam" id="PF20073">
    <property type="entry name" value="DUF6469"/>
    <property type="match status" value="1"/>
</dbReference>
<organism evidence="9 10">
    <name type="scientific">Prunus dulcis</name>
    <name type="common">Almond</name>
    <name type="synonym">Amygdalus dulcis</name>
    <dbReference type="NCBI Taxonomy" id="3755"/>
    <lineage>
        <taxon>Eukaryota</taxon>
        <taxon>Viridiplantae</taxon>
        <taxon>Streptophyta</taxon>
        <taxon>Embryophyta</taxon>
        <taxon>Tracheophyta</taxon>
        <taxon>Spermatophyta</taxon>
        <taxon>Magnoliopsida</taxon>
        <taxon>eudicotyledons</taxon>
        <taxon>Gunneridae</taxon>
        <taxon>Pentapetalae</taxon>
        <taxon>rosids</taxon>
        <taxon>fabids</taxon>
        <taxon>Rosales</taxon>
        <taxon>Rosaceae</taxon>
        <taxon>Amygdaloideae</taxon>
        <taxon>Amygdaleae</taxon>
        <taxon>Prunus</taxon>
    </lineage>
</organism>
<reference evidence="9 10" key="1">
    <citation type="journal article" date="2022" name="G3 (Bethesda)">
        <title>Whole-genome sequence and methylome profiling of the almond [Prunus dulcis (Mill.) D.A. Webb] cultivar 'Nonpareil'.</title>
        <authorList>
            <person name="D'Amico-Willman K.M."/>
            <person name="Ouma W.Z."/>
            <person name="Meulia T."/>
            <person name="Sideli G.M."/>
            <person name="Gradziel T.M."/>
            <person name="Fresnedo-Ramirez J."/>
        </authorList>
    </citation>
    <scope>NUCLEOTIDE SEQUENCE [LARGE SCALE GENOMIC DNA]</scope>
    <source>
        <strain evidence="9">Clone GOH B32 T37-40</strain>
    </source>
</reference>
<feature type="region of interest" description="Disordered" evidence="5">
    <location>
        <begin position="979"/>
        <end position="1012"/>
    </location>
</feature>
<keyword evidence="3" id="KW-0347">Helicase</keyword>
<sequence length="1012" mass="114000">MDHQETSVEKEGVANSGLIDLVFSWSMEDVLNRNLYKNQVTEIPDTFSTVTSYMKTFIPSLVEETHADLLSSMETLPQAPTCEILAVTPKRHKNAKDFSYVIIIRSSGEAENYEPQTGDLIALTDIRPTCSDHLNRLRDSYLIAYVRPGRDNRLFIRSSKPISRGGGRKLFAVFLINMTTNVRIWKALISEKANTNIIKNVLQVQPNSSQGGNSCSICFSKEKCSAAVSNRWPSMDSDLNDSQEAAVLNCINLSKCTHQNTIKLIWGPPGTGKTKTVAMSLLALSKLKCRTLTCAPTNVALLEVTARLLGLINQSLDYGKYGLGDIILFGNGERMKIDNYDDLVEVFLDYRIEILAKCFNPGTGWKHWSESMIGLLEDPQQKYSKRDDENDFQTFEEFVKEKLNSVGEHVEFCMVNLYTHLPTSCISLEVVTDMIGALDLLNSLKSLLREVGFANERSQLVLKDFLRKLRSLRKFCVPNLKKLEKIRKFCLANASLIFCTVSSSAKLQTEEKAPLDLLVIEEAAQLKECESAIPLQLPGLRHAVLIGDERQLPAMVISKISEKAGFGRSLFGRLLLLGHERHLLNVQYRMHPSISLFPKREFYNNQILDGPNVKQGSYEKCFLSGKMYGCYSFIDVANGQEEFDRGHSRKNMVEVAVVCEIVASLYREFIRTKKKVSVGVISPYKAQVNAIQERVTEYSEVSGTDGFSVSVQSVDGFQGGEDDVIIISTVRCNEEGCVGFISNLQRANVMLTRARHCLWILGNEATLIRSNSIWKKLILDAKKRKCFYNADEEKNLAQAIAVALMELGQVHIPLNSDSLLFKNAKWKVCFTNEFQNSIQKIKDTEIHREVVSLLTKLANGWRQSRKNKITIVHGTCAQVLQKYKVKGLLNLIWSVDVLQENSDYVQVLKIWDVLPVSDTPELDKRFENMFRSYTTAEMNICLLRCVDGDAVVPIRMPVDSSSSHEAEAEADPVQVLSKPLSSLSLKDEPQTSSSEPQSHRKTKNNMPRRQRK</sequence>
<dbReference type="Pfam" id="PF13087">
    <property type="entry name" value="AAA_12"/>
    <property type="match status" value="1"/>
</dbReference>
<dbReference type="InterPro" id="IPR041679">
    <property type="entry name" value="DNA2/NAM7-like_C"/>
</dbReference>
<evidence type="ECO:0000256" key="2">
    <source>
        <dbReference type="ARBA" id="ARBA00022801"/>
    </source>
</evidence>
<protein>
    <recommendedName>
        <fullName evidence="11">P-loop containing nucleoside triphosphate hydrolases superfamily protein</fullName>
    </recommendedName>
</protein>
<evidence type="ECO:0000259" key="6">
    <source>
        <dbReference type="Pfam" id="PF13086"/>
    </source>
</evidence>
<dbReference type="GO" id="GO:0005524">
    <property type="term" value="F:ATP binding"/>
    <property type="evidence" value="ECO:0007669"/>
    <property type="project" value="UniProtKB-KW"/>
</dbReference>
<dbReference type="GO" id="GO:0016787">
    <property type="term" value="F:hydrolase activity"/>
    <property type="evidence" value="ECO:0007669"/>
    <property type="project" value="UniProtKB-KW"/>
</dbReference>
<dbReference type="InterPro" id="IPR045529">
    <property type="entry name" value="DUF6469"/>
</dbReference>
<keyword evidence="4" id="KW-0067">ATP-binding</keyword>
<evidence type="ECO:0008006" key="11">
    <source>
        <dbReference type="Google" id="ProtNLM"/>
    </source>
</evidence>
<dbReference type="CDD" id="cd18808">
    <property type="entry name" value="SF1_C_Upf1"/>
    <property type="match status" value="1"/>
</dbReference>
<feature type="compositionally biased region" description="Basic residues" evidence="5">
    <location>
        <begin position="999"/>
        <end position="1012"/>
    </location>
</feature>
<evidence type="ECO:0000256" key="1">
    <source>
        <dbReference type="ARBA" id="ARBA00022741"/>
    </source>
</evidence>
<dbReference type="Gene3D" id="3.40.50.300">
    <property type="entry name" value="P-loop containing nucleotide triphosphate hydrolases"/>
    <property type="match status" value="2"/>
</dbReference>
<dbReference type="SUPFAM" id="SSF52540">
    <property type="entry name" value="P-loop containing nucleoside triphosphate hydrolases"/>
    <property type="match status" value="1"/>
</dbReference>
<dbReference type="FunFam" id="3.40.50.300:FF:000326">
    <property type="entry name" value="P-loop containing nucleoside triphosphate hydrolase"/>
    <property type="match status" value="1"/>
</dbReference>
<feature type="domain" description="DNA2/NAM7 helicase-like C-terminal" evidence="7">
    <location>
        <begin position="567"/>
        <end position="764"/>
    </location>
</feature>
<dbReference type="InterPro" id="IPR027417">
    <property type="entry name" value="P-loop_NTPase"/>
</dbReference>
<dbReference type="EMBL" id="JAJFAZ020000001">
    <property type="protein sequence ID" value="KAI5351202.1"/>
    <property type="molecule type" value="Genomic_DNA"/>
</dbReference>
<dbReference type="Proteomes" id="UP001054821">
    <property type="component" value="Chromosome 1"/>
</dbReference>
<dbReference type="GO" id="GO:0005694">
    <property type="term" value="C:chromosome"/>
    <property type="evidence" value="ECO:0007669"/>
    <property type="project" value="UniProtKB-ARBA"/>
</dbReference>
<dbReference type="InterPro" id="IPR047187">
    <property type="entry name" value="SF1_C_Upf1"/>
</dbReference>
<dbReference type="GO" id="GO:0004386">
    <property type="term" value="F:helicase activity"/>
    <property type="evidence" value="ECO:0007669"/>
    <property type="project" value="UniProtKB-KW"/>
</dbReference>
<evidence type="ECO:0000256" key="5">
    <source>
        <dbReference type="SAM" id="MobiDB-lite"/>
    </source>
</evidence>
<evidence type="ECO:0000313" key="9">
    <source>
        <dbReference type="EMBL" id="KAI5351202.1"/>
    </source>
</evidence>
<keyword evidence="10" id="KW-1185">Reference proteome</keyword>
<keyword evidence="1" id="KW-0547">Nucleotide-binding</keyword>
<feature type="domain" description="DUF6469" evidence="8">
    <location>
        <begin position="110"/>
        <end position="189"/>
    </location>
</feature>
<evidence type="ECO:0000259" key="8">
    <source>
        <dbReference type="Pfam" id="PF20073"/>
    </source>
</evidence>
<evidence type="ECO:0000259" key="7">
    <source>
        <dbReference type="Pfam" id="PF13087"/>
    </source>
</evidence>
<comment type="caution">
    <text evidence="9">The sequence shown here is derived from an EMBL/GenBank/DDBJ whole genome shotgun (WGS) entry which is preliminary data.</text>
</comment>
<evidence type="ECO:0000256" key="4">
    <source>
        <dbReference type="ARBA" id="ARBA00022840"/>
    </source>
</evidence>
<feature type="domain" description="DNA2/NAM7 helicase helicase" evidence="6">
    <location>
        <begin position="239"/>
        <end position="559"/>
    </location>
</feature>
<dbReference type="AlphaFoldDB" id="A0AAD4ZN84"/>
<gene>
    <name evidence="9" type="ORF">L3X38_004093</name>
</gene>
<dbReference type="InterPro" id="IPR045055">
    <property type="entry name" value="DNA2/NAM7-like"/>
</dbReference>
<name>A0AAD4ZN84_PRUDU</name>
<dbReference type="Pfam" id="PF13086">
    <property type="entry name" value="AAA_11"/>
    <property type="match status" value="1"/>
</dbReference>
<evidence type="ECO:0000256" key="3">
    <source>
        <dbReference type="ARBA" id="ARBA00022806"/>
    </source>
</evidence>
<proteinExistence type="predicted"/>
<evidence type="ECO:0000313" key="10">
    <source>
        <dbReference type="Proteomes" id="UP001054821"/>
    </source>
</evidence>
<dbReference type="InterPro" id="IPR041677">
    <property type="entry name" value="DNA2/NAM7_AAA_11"/>
</dbReference>
<keyword evidence="2" id="KW-0378">Hydrolase</keyword>
<dbReference type="PANTHER" id="PTHR10887:SF522">
    <property type="entry name" value="P-LOOP CONTAINING NUCLEOSIDE TRIPHOSPHATE HYDROLASES SUPERFAMILY PROTEIN"/>
    <property type="match status" value="1"/>
</dbReference>
<dbReference type="PANTHER" id="PTHR10887">
    <property type="entry name" value="DNA2/NAM7 HELICASE FAMILY"/>
    <property type="match status" value="1"/>
</dbReference>
<accession>A0AAD4ZN84</accession>